<keyword evidence="5" id="KW-0732">Signal</keyword>
<dbReference type="Proteomes" id="UP001063350">
    <property type="component" value="Chromosome"/>
</dbReference>
<evidence type="ECO:0000256" key="7">
    <source>
        <dbReference type="ARBA" id="ARBA00023004"/>
    </source>
</evidence>
<dbReference type="InterPro" id="IPR009010">
    <property type="entry name" value="Asp_de-COase-like_dom_sf"/>
</dbReference>
<keyword evidence="8" id="KW-0411">Iron-sulfur</keyword>
<dbReference type="GO" id="GO:0051539">
    <property type="term" value="F:4 iron, 4 sulfur cluster binding"/>
    <property type="evidence" value="ECO:0007669"/>
    <property type="project" value="UniProtKB-KW"/>
</dbReference>
<dbReference type="Pfam" id="PF00384">
    <property type="entry name" value="Molybdopterin"/>
    <property type="match status" value="1"/>
</dbReference>
<proteinExistence type="inferred from homology"/>
<dbReference type="InterPro" id="IPR006963">
    <property type="entry name" value="Mopterin_OxRdtase_4Fe-4S_dom"/>
</dbReference>
<dbReference type="EMBL" id="AP024233">
    <property type="protein sequence ID" value="BCO10673.1"/>
    <property type="molecule type" value="Genomic_DNA"/>
</dbReference>
<dbReference type="Pfam" id="PF04879">
    <property type="entry name" value="Molybdop_Fe4S4"/>
    <property type="match status" value="1"/>
</dbReference>
<evidence type="ECO:0000256" key="6">
    <source>
        <dbReference type="ARBA" id="ARBA00023002"/>
    </source>
</evidence>
<evidence type="ECO:0000313" key="10">
    <source>
        <dbReference type="EMBL" id="BCO10673.1"/>
    </source>
</evidence>
<dbReference type="Pfam" id="PF01568">
    <property type="entry name" value="Molydop_binding"/>
    <property type="match status" value="1"/>
</dbReference>
<protein>
    <submittedName>
        <fullName evidence="10">Thiosulfate reductase</fullName>
    </submittedName>
</protein>
<evidence type="ECO:0000256" key="8">
    <source>
        <dbReference type="ARBA" id="ARBA00023014"/>
    </source>
</evidence>
<keyword evidence="2" id="KW-0004">4Fe-4S</keyword>
<dbReference type="SUPFAM" id="SSF50692">
    <property type="entry name" value="ADC-like"/>
    <property type="match status" value="1"/>
</dbReference>
<gene>
    <name evidence="10" type="ORF">GF1_30490</name>
</gene>
<dbReference type="PANTHER" id="PTHR43742:SF9">
    <property type="entry name" value="TETRATHIONATE REDUCTASE SUBUNIT A"/>
    <property type="match status" value="1"/>
</dbReference>
<dbReference type="Gene3D" id="3.40.50.740">
    <property type="match status" value="1"/>
</dbReference>
<dbReference type="GO" id="GO:0043546">
    <property type="term" value="F:molybdopterin cofactor binding"/>
    <property type="evidence" value="ECO:0007669"/>
    <property type="project" value="InterPro"/>
</dbReference>
<dbReference type="Gene3D" id="2.40.40.20">
    <property type="match status" value="1"/>
</dbReference>
<accession>A0A915U3M3</accession>
<dbReference type="GO" id="GO:0016491">
    <property type="term" value="F:oxidoreductase activity"/>
    <property type="evidence" value="ECO:0007669"/>
    <property type="project" value="UniProtKB-KW"/>
</dbReference>
<evidence type="ECO:0000313" key="11">
    <source>
        <dbReference type="Proteomes" id="UP001063350"/>
    </source>
</evidence>
<evidence type="ECO:0000256" key="4">
    <source>
        <dbReference type="ARBA" id="ARBA00022723"/>
    </source>
</evidence>
<dbReference type="Gene3D" id="3.40.228.10">
    <property type="entry name" value="Dimethylsulfoxide Reductase, domain 2"/>
    <property type="match status" value="1"/>
</dbReference>
<evidence type="ECO:0000259" key="9">
    <source>
        <dbReference type="PROSITE" id="PS51669"/>
    </source>
</evidence>
<evidence type="ECO:0000256" key="3">
    <source>
        <dbReference type="ARBA" id="ARBA00022505"/>
    </source>
</evidence>
<dbReference type="SUPFAM" id="SSF53706">
    <property type="entry name" value="Formate dehydrogenase/DMSO reductase, domains 1-3"/>
    <property type="match status" value="1"/>
</dbReference>
<keyword evidence="3" id="KW-0500">Molybdenum</keyword>
<dbReference type="AlphaFoldDB" id="A0A915U3M3"/>
<keyword evidence="6" id="KW-0560">Oxidoreductase</keyword>
<feature type="domain" description="4Fe-4S Mo/W bis-MGD-type" evidence="9">
    <location>
        <begin position="2"/>
        <end position="56"/>
    </location>
</feature>
<dbReference type="InterPro" id="IPR050612">
    <property type="entry name" value="Prok_Mopterin_Oxidored"/>
</dbReference>
<dbReference type="KEGG" id="ddu:GF1_30490"/>
<dbReference type="PROSITE" id="PS51669">
    <property type="entry name" value="4FE4S_MOW_BIS_MGD"/>
    <property type="match status" value="1"/>
</dbReference>
<dbReference type="RefSeq" id="WP_267927391.1">
    <property type="nucleotide sequence ID" value="NZ_AP024233.1"/>
</dbReference>
<dbReference type="InterPro" id="IPR006656">
    <property type="entry name" value="Mopterin_OxRdtase"/>
</dbReference>
<keyword evidence="7" id="KW-0408">Iron</keyword>
<evidence type="ECO:0000256" key="2">
    <source>
        <dbReference type="ARBA" id="ARBA00022485"/>
    </source>
</evidence>
<organism evidence="10 11">
    <name type="scientific">Desulfolithobacter dissulfuricans</name>
    <dbReference type="NCBI Taxonomy" id="2795293"/>
    <lineage>
        <taxon>Bacteria</taxon>
        <taxon>Pseudomonadati</taxon>
        <taxon>Thermodesulfobacteriota</taxon>
        <taxon>Desulfobulbia</taxon>
        <taxon>Desulfobulbales</taxon>
        <taxon>Desulfobulbaceae</taxon>
        <taxon>Desulfolithobacter</taxon>
    </lineage>
</organism>
<dbReference type="SMART" id="SM00926">
    <property type="entry name" value="Molybdop_Fe4S4"/>
    <property type="match status" value="1"/>
</dbReference>
<comment type="similarity">
    <text evidence="1">Belongs to the prokaryotic molybdopterin-containing oxidoreductase family.</text>
</comment>
<evidence type="ECO:0000256" key="1">
    <source>
        <dbReference type="ARBA" id="ARBA00010312"/>
    </source>
</evidence>
<reference evidence="10" key="1">
    <citation type="submission" date="2020-12" db="EMBL/GenBank/DDBJ databases">
        <title>Desulfobium dissulfuricans gen. nov., sp. nov., a novel mesophilic, sulfate-reducing bacterium isolated from a deep-sea hydrothermal vent.</title>
        <authorList>
            <person name="Hashimoto Y."/>
            <person name="Tame A."/>
            <person name="Sawayama S."/>
            <person name="Miyazaki J."/>
            <person name="Takai K."/>
            <person name="Nakagawa S."/>
        </authorList>
    </citation>
    <scope>NUCLEOTIDE SEQUENCE</scope>
    <source>
        <strain evidence="10">GF1</strain>
    </source>
</reference>
<dbReference type="Gene3D" id="2.20.25.90">
    <property type="entry name" value="ADC-like domains"/>
    <property type="match status" value="1"/>
</dbReference>
<dbReference type="GO" id="GO:0046872">
    <property type="term" value="F:metal ion binding"/>
    <property type="evidence" value="ECO:0007669"/>
    <property type="project" value="UniProtKB-KW"/>
</dbReference>
<keyword evidence="11" id="KW-1185">Reference proteome</keyword>
<dbReference type="InterPro" id="IPR006657">
    <property type="entry name" value="MoPterin_dinucl-bd_dom"/>
</dbReference>
<name>A0A915U3M3_9BACT</name>
<sequence length="701" mass="78737">MKKSVYSLCGMCAVRCPLRAEVEGDEVTWLEGNPHILGGALCAKGSAGIARYRDDERPHGPLIREGERGEGRWRQVSWDEAITYVTDKLKAIQKKYGKESVMVTSRGGPFQNQYKTFCHAIGSPNYTNHDCTCGRNTHHASKSLYGLGRKGLAYDYKNARHLVLFGRNILTSLKVAEASAVVEMLRRGGKITAVDVRVTPTSGKANRFFLVRPGTDYALALGMVNEMLKQKAYDQKFIKKYVKDFSKLQSFVKPYTAAWAAKECGVDAATIKAFVTDIKQDMPRVIFHPGWNLARYKDSFYVSRMLHIMNILMGNIEVEGGQFFPKSPADCGKKGLRNVDCPKPDIERADGCGSTYPHLDKGPGLEHLLLPPMKTGKPYPIKALISNRHDLMASLPDKEQLLDYLNHCELLVSMDALWGEFTWYCDVVLPESTFLERSNQLVTQKGLKPRFAIRQQAVSPRYDTKPSWEIYKMLADKMGVGEYFPYETIEDYWNWQLEPTGYSIEDFQEKGFVELTDEPVWYDRDKLDGKFKTPSGKIEIISKMLEDAGIESLKPYEPPQAPEKGTFRLVYGRPAWLAHNQSTNNPILSQLTPGNRNNIWINREVAESLGIRNGDWVEVKSAGEYGGPLQAFVTEYIHPEAVYTDHGFGKEVPVQSRAYNKGVSDAKLMTGLLDVWDRAGGAVALCESFVTLSPCEPPADA</sequence>
<evidence type="ECO:0000256" key="5">
    <source>
        <dbReference type="ARBA" id="ARBA00022729"/>
    </source>
</evidence>
<dbReference type="PANTHER" id="PTHR43742">
    <property type="entry name" value="TRIMETHYLAMINE-N-OXIDE REDUCTASE"/>
    <property type="match status" value="1"/>
</dbReference>
<keyword evidence="4" id="KW-0479">Metal-binding</keyword>